<keyword evidence="2" id="KW-0813">Transport</keyword>
<dbReference type="Gene3D" id="3.40.50.300">
    <property type="entry name" value="P-loop containing nucleotide triphosphate hydrolases"/>
    <property type="match status" value="1"/>
</dbReference>
<comment type="caution">
    <text evidence="6">The sequence shown here is derived from an EMBL/GenBank/DDBJ whole genome shotgun (WGS) entry which is preliminary data.</text>
</comment>
<dbReference type="PANTHER" id="PTHR24220:SF470">
    <property type="entry name" value="CELL DIVISION ATP-BINDING PROTEIN FTSE"/>
    <property type="match status" value="1"/>
</dbReference>
<evidence type="ECO:0000256" key="3">
    <source>
        <dbReference type="ARBA" id="ARBA00022741"/>
    </source>
</evidence>
<dbReference type="GO" id="GO:0016887">
    <property type="term" value="F:ATP hydrolysis activity"/>
    <property type="evidence" value="ECO:0007669"/>
    <property type="project" value="InterPro"/>
</dbReference>
<dbReference type="EMBL" id="MEWS01000027">
    <property type="protein sequence ID" value="OGC81915.1"/>
    <property type="molecule type" value="Genomic_DNA"/>
</dbReference>
<dbReference type="GO" id="GO:0005886">
    <property type="term" value="C:plasma membrane"/>
    <property type="evidence" value="ECO:0007669"/>
    <property type="project" value="UniProtKB-ARBA"/>
</dbReference>
<dbReference type="SMART" id="SM00382">
    <property type="entry name" value="AAA"/>
    <property type="match status" value="1"/>
</dbReference>
<evidence type="ECO:0000256" key="2">
    <source>
        <dbReference type="ARBA" id="ARBA00022448"/>
    </source>
</evidence>
<accession>A0A1F4XJM9</accession>
<dbReference type="Proteomes" id="UP000177521">
    <property type="component" value="Unassembled WGS sequence"/>
</dbReference>
<dbReference type="FunFam" id="3.40.50.300:FF:000056">
    <property type="entry name" value="Cell division ATP-binding protein FtsE"/>
    <property type="match status" value="1"/>
</dbReference>
<dbReference type="InterPro" id="IPR017911">
    <property type="entry name" value="MacB-like_ATP-bd"/>
</dbReference>
<dbReference type="InterPro" id="IPR003439">
    <property type="entry name" value="ABC_transporter-like_ATP-bd"/>
</dbReference>
<dbReference type="Pfam" id="PF00005">
    <property type="entry name" value="ABC_tran"/>
    <property type="match status" value="1"/>
</dbReference>
<dbReference type="GO" id="GO:0022857">
    <property type="term" value="F:transmembrane transporter activity"/>
    <property type="evidence" value="ECO:0007669"/>
    <property type="project" value="TreeGrafter"/>
</dbReference>
<dbReference type="PROSITE" id="PS50893">
    <property type="entry name" value="ABC_TRANSPORTER_2"/>
    <property type="match status" value="1"/>
</dbReference>
<evidence type="ECO:0000259" key="5">
    <source>
        <dbReference type="PROSITE" id="PS50893"/>
    </source>
</evidence>
<proteinExistence type="inferred from homology"/>
<dbReference type="SUPFAM" id="SSF52540">
    <property type="entry name" value="P-loop containing nucleoside triphosphate hydrolases"/>
    <property type="match status" value="1"/>
</dbReference>
<name>A0A1F4XJM9_9BACT</name>
<organism evidence="6 7">
    <name type="scientific">Candidatus Abawacabacteria bacterium RIFCSPHIGHO2_01_FULL_46_8</name>
    <dbReference type="NCBI Taxonomy" id="1817815"/>
    <lineage>
        <taxon>Bacteria</taxon>
        <taxon>Candidatus Abawacaibacteriota</taxon>
    </lineage>
</organism>
<keyword evidence="3" id="KW-0547">Nucleotide-binding</keyword>
<sequence>MIEFINVSHAYQRRRQRIKVLENVSLQIEPGELVVLTGSSGAGKTTLFKLLIGEEQPLHGKVVVDGQDISKMSSSLLQYYRRRVGVIFQDYRLLKTRTVFENIAFALEACGTNRAEIKLIVPQVLDLVNLTGKEHHFPWQLSGGEAQRTALARALVHSPQLLLADEPTGNLDAANSKEVIDNLLAINALGQTVILATHDEQLVNNLPGRKLFLQDGKISEQAVKSAA</sequence>
<dbReference type="InterPro" id="IPR027417">
    <property type="entry name" value="P-loop_NTPase"/>
</dbReference>
<dbReference type="InterPro" id="IPR003593">
    <property type="entry name" value="AAA+_ATPase"/>
</dbReference>
<feature type="domain" description="ABC transporter" evidence="5">
    <location>
        <begin position="2"/>
        <end position="226"/>
    </location>
</feature>
<dbReference type="CDD" id="cd03255">
    <property type="entry name" value="ABC_MJ0796_LolCDE_FtsE"/>
    <property type="match status" value="1"/>
</dbReference>
<dbReference type="PANTHER" id="PTHR24220">
    <property type="entry name" value="IMPORT ATP-BINDING PROTEIN"/>
    <property type="match status" value="1"/>
</dbReference>
<comment type="similarity">
    <text evidence="1">Belongs to the ABC transporter superfamily.</text>
</comment>
<keyword evidence="4" id="KW-0067">ATP-binding</keyword>
<reference evidence="6 7" key="1">
    <citation type="journal article" date="2016" name="Nat. Commun.">
        <title>Thousands of microbial genomes shed light on interconnected biogeochemical processes in an aquifer system.</title>
        <authorList>
            <person name="Anantharaman K."/>
            <person name="Brown C.T."/>
            <person name="Hug L.A."/>
            <person name="Sharon I."/>
            <person name="Castelle C.J."/>
            <person name="Probst A.J."/>
            <person name="Thomas B.C."/>
            <person name="Singh A."/>
            <person name="Wilkins M.J."/>
            <person name="Karaoz U."/>
            <person name="Brodie E.L."/>
            <person name="Williams K.H."/>
            <person name="Hubbard S.S."/>
            <person name="Banfield J.F."/>
        </authorList>
    </citation>
    <scope>NUCLEOTIDE SEQUENCE [LARGE SCALE GENOMIC DNA]</scope>
</reference>
<dbReference type="AlphaFoldDB" id="A0A1F4XJM9"/>
<evidence type="ECO:0000256" key="1">
    <source>
        <dbReference type="ARBA" id="ARBA00005417"/>
    </source>
</evidence>
<evidence type="ECO:0000313" key="7">
    <source>
        <dbReference type="Proteomes" id="UP000177521"/>
    </source>
</evidence>
<dbReference type="InterPro" id="IPR015854">
    <property type="entry name" value="ABC_transpr_LolD-like"/>
</dbReference>
<gene>
    <name evidence="6" type="ORF">A2788_02170</name>
</gene>
<dbReference type="GO" id="GO:0005524">
    <property type="term" value="F:ATP binding"/>
    <property type="evidence" value="ECO:0007669"/>
    <property type="project" value="UniProtKB-KW"/>
</dbReference>
<evidence type="ECO:0000313" key="6">
    <source>
        <dbReference type="EMBL" id="OGC81915.1"/>
    </source>
</evidence>
<evidence type="ECO:0000256" key="4">
    <source>
        <dbReference type="ARBA" id="ARBA00022840"/>
    </source>
</evidence>
<protein>
    <recommendedName>
        <fullName evidence="5">ABC transporter domain-containing protein</fullName>
    </recommendedName>
</protein>